<dbReference type="RefSeq" id="WP_056952327.1">
    <property type="nucleotide sequence ID" value="NZ_AZDY01000037.1"/>
</dbReference>
<dbReference type="PATRIC" id="fig|1423788.3.peg.1905"/>
<protein>
    <recommendedName>
        <fullName evidence="1">Thoeris protein ThsB TIR-like domain-containing protein</fullName>
    </recommendedName>
</protein>
<dbReference type="Gene3D" id="3.40.50.11200">
    <property type="match status" value="1"/>
</dbReference>
<dbReference type="AlphaFoldDB" id="A0A0R1KHX9"/>
<dbReference type="Proteomes" id="UP000051515">
    <property type="component" value="Unassembled WGS sequence"/>
</dbReference>
<dbReference type="EMBL" id="AZDY01000037">
    <property type="protein sequence ID" value="KRK83039.1"/>
    <property type="molecule type" value="Genomic_DNA"/>
</dbReference>
<evidence type="ECO:0000313" key="3">
    <source>
        <dbReference type="Proteomes" id="UP000051515"/>
    </source>
</evidence>
<organism evidence="2 3">
    <name type="scientific">Companilactobacillus bobalius DSM 19674</name>
    <dbReference type="NCBI Taxonomy" id="1423788"/>
    <lineage>
        <taxon>Bacteria</taxon>
        <taxon>Bacillati</taxon>
        <taxon>Bacillota</taxon>
        <taxon>Bacilli</taxon>
        <taxon>Lactobacillales</taxon>
        <taxon>Lactobacillaceae</taxon>
        <taxon>Companilactobacillus</taxon>
        <taxon>Companilactobacillus bobalius</taxon>
    </lineage>
</organism>
<gene>
    <name evidence="2" type="ORF">FC78_GL001846</name>
</gene>
<evidence type="ECO:0000313" key="2">
    <source>
        <dbReference type="EMBL" id="KRK83039.1"/>
    </source>
</evidence>
<dbReference type="STRING" id="1423788.FC78_GL001846"/>
<keyword evidence="3" id="KW-1185">Reference proteome</keyword>
<sequence length="165" mass="19391">MAYKNKIYIAFDGDNDIRYYDLMLAWKAQNDDFNFYNAHDLHTASDSSKEESIKASLRDRFANSKMFILIIGEHTKYLTKFVKWEIETAIRLKLPIVAVNINKSRISDELCPPILKNQLAIFVPFEKKIVKLAINTWSENDKNYRKKGEISNFYYKGSVYKDLED</sequence>
<reference evidence="2 3" key="1">
    <citation type="journal article" date="2015" name="Genome Announc.">
        <title>Expanding the biotechnology potential of lactobacilli through comparative genomics of 213 strains and associated genera.</title>
        <authorList>
            <person name="Sun Z."/>
            <person name="Harris H.M."/>
            <person name="McCann A."/>
            <person name="Guo C."/>
            <person name="Argimon S."/>
            <person name="Zhang W."/>
            <person name="Yang X."/>
            <person name="Jeffery I.B."/>
            <person name="Cooney J.C."/>
            <person name="Kagawa T.F."/>
            <person name="Liu W."/>
            <person name="Song Y."/>
            <person name="Salvetti E."/>
            <person name="Wrobel A."/>
            <person name="Rasinkangas P."/>
            <person name="Parkhill J."/>
            <person name="Rea M.C."/>
            <person name="O'Sullivan O."/>
            <person name="Ritari J."/>
            <person name="Douillard F.P."/>
            <person name="Paul Ross R."/>
            <person name="Yang R."/>
            <person name="Briner A.E."/>
            <person name="Felis G.E."/>
            <person name="de Vos W.M."/>
            <person name="Barrangou R."/>
            <person name="Klaenhammer T.R."/>
            <person name="Caufield P.W."/>
            <person name="Cui Y."/>
            <person name="Zhang H."/>
            <person name="O'Toole P.W."/>
        </authorList>
    </citation>
    <scope>NUCLEOTIDE SEQUENCE [LARGE SCALE GENOMIC DNA]</scope>
    <source>
        <strain evidence="2 3">DSM 19674</strain>
    </source>
</reference>
<proteinExistence type="predicted"/>
<accession>A0A0R1KHX9</accession>
<name>A0A0R1KHX9_9LACO</name>
<feature type="domain" description="Thoeris protein ThsB TIR-like" evidence="1">
    <location>
        <begin position="8"/>
        <end position="104"/>
    </location>
</feature>
<dbReference type="InterPro" id="IPR015032">
    <property type="entry name" value="ThsB__TIR-like_domain"/>
</dbReference>
<dbReference type="OrthoDB" id="2218415at2"/>
<dbReference type="Pfam" id="PF08937">
    <property type="entry name" value="ThsB_TIR"/>
    <property type="match status" value="1"/>
</dbReference>
<comment type="caution">
    <text evidence="2">The sequence shown here is derived from an EMBL/GenBank/DDBJ whole genome shotgun (WGS) entry which is preliminary data.</text>
</comment>
<evidence type="ECO:0000259" key="1">
    <source>
        <dbReference type="Pfam" id="PF08937"/>
    </source>
</evidence>